<dbReference type="GO" id="GO:0000779">
    <property type="term" value="C:condensed chromosome, centromeric region"/>
    <property type="evidence" value="ECO:0007669"/>
    <property type="project" value="TreeGrafter"/>
</dbReference>
<evidence type="ECO:0000256" key="7">
    <source>
        <dbReference type="SAM" id="MobiDB-lite"/>
    </source>
</evidence>
<evidence type="ECO:0000313" key="9">
    <source>
        <dbReference type="EMBL" id="KRX04790.1"/>
    </source>
</evidence>
<comment type="caution">
    <text evidence="9">The sequence shown here is derived from an EMBL/GenBank/DDBJ whole genome shotgun (WGS) entry which is preliminary data.</text>
</comment>
<dbReference type="Gene3D" id="1.25.10.10">
    <property type="entry name" value="Leucine-rich Repeat Variant"/>
    <property type="match status" value="1"/>
</dbReference>
<feature type="compositionally biased region" description="Polar residues" evidence="7">
    <location>
        <begin position="435"/>
        <end position="464"/>
    </location>
</feature>
<feature type="compositionally biased region" description="Basic and acidic residues" evidence="7">
    <location>
        <begin position="1"/>
        <end position="16"/>
    </location>
</feature>
<dbReference type="OrthoDB" id="436262at2759"/>
<evidence type="ECO:0000256" key="4">
    <source>
        <dbReference type="ARBA" id="ARBA00023067"/>
    </source>
</evidence>
<accession>A0A0V0QRC0</accession>
<evidence type="ECO:0000256" key="5">
    <source>
        <dbReference type="ARBA" id="ARBA00023242"/>
    </source>
</evidence>
<evidence type="ECO:0000256" key="2">
    <source>
        <dbReference type="ARBA" id="ARBA00022618"/>
    </source>
</evidence>
<feature type="domain" description="Condensin complex subunit 1 C-terminal" evidence="8">
    <location>
        <begin position="154"/>
        <end position="313"/>
    </location>
</feature>
<evidence type="ECO:0000256" key="6">
    <source>
        <dbReference type="ARBA" id="ARBA00023306"/>
    </source>
</evidence>
<dbReference type="PANTHER" id="PTHR14222:SF2">
    <property type="entry name" value="CONDENSIN COMPLEX SUBUNIT 1"/>
    <property type="match status" value="1"/>
</dbReference>
<sequence length="474" mass="56341">MREQIENRDVNKKQQNSEEIEEEEEQKTSKSKKKSKKGKKQEEQEEDELEQINGGTEADHDERVRNLQKIMESFLDDSQIFRFYKGLTKNICQDLLNNLKSEQKQVRNVALDRVAVLSLIKFMCISYKFCRENISYLFQLIDPKSPFANELDNVIKTNILVGLGDLYRRYTNLLEPYLPLVYQTLQDKNNLVRKTSLMVITHLVLIDKLKVKAEVSNIATLIQDPHQPIQNQVKLFFYEINKKDVKQIYNFLPDIITNLSKPEVNDEIFTEFAKQVLTTVIKETPNEQMIEKMIQRFELTSTLKEWRNISTVLTLFQYNDKSIKRLLEKFEFFRQKLQDEKILENFQAIIKKTKLFGTKTPEIKALIEEFEAKVNNYKKETFDDYKYKKEKKPTKKDTKNKKQQQQKQRKSQQIEMVLESDDSDEYKSRPRRKSSQQMQQRIINQYSGQQQQNIKHSSRNQSRGRQVIIESESD</sequence>
<dbReference type="GO" id="GO:0010032">
    <property type="term" value="P:meiotic chromosome condensation"/>
    <property type="evidence" value="ECO:0007669"/>
    <property type="project" value="TreeGrafter"/>
</dbReference>
<dbReference type="Pfam" id="PF12717">
    <property type="entry name" value="Cnd1"/>
    <property type="match status" value="1"/>
</dbReference>
<feature type="region of interest" description="Disordered" evidence="7">
    <location>
        <begin position="388"/>
        <end position="474"/>
    </location>
</feature>
<proteinExistence type="predicted"/>
<dbReference type="GO" id="GO:0007076">
    <property type="term" value="P:mitotic chromosome condensation"/>
    <property type="evidence" value="ECO:0007669"/>
    <property type="project" value="InterPro"/>
</dbReference>
<evidence type="ECO:0000256" key="1">
    <source>
        <dbReference type="ARBA" id="ARBA00004123"/>
    </source>
</evidence>
<gene>
    <name evidence="9" type="ORF">PPERSA_06424</name>
</gene>
<keyword evidence="10" id="KW-1185">Reference proteome</keyword>
<keyword evidence="5" id="KW-0539">Nucleus</keyword>
<dbReference type="InParanoid" id="A0A0V0QRC0"/>
<keyword evidence="3" id="KW-0498">Mitosis</keyword>
<dbReference type="EMBL" id="LDAU01000110">
    <property type="protein sequence ID" value="KRX04790.1"/>
    <property type="molecule type" value="Genomic_DNA"/>
</dbReference>
<feature type="compositionally biased region" description="Basic residues" evidence="7">
    <location>
        <begin position="29"/>
        <end position="39"/>
    </location>
</feature>
<dbReference type="InterPro" id="IPR011989">
    <property type="entry name" value="ARM-like"/>
</dbReference>
<evidence type="ECO:0000313" key="10">
    <source>
        <dbReference type="Proteomes" id="UP000054937"/>
    </source>
</evidence>
<dbReference type="GO" id="GO:0042393">
    <property type="term" value="F:histone binding"/>
    <property type="evidence" value="ECO:0007669"/>
    <property type="project" value="TreeGrafter"/>
</dbReference>
<feature type="region of interest" description="Disordered" evidence="7">
    <location>
        <begin position="1"/>
        <end position="61"/>
    </location>
</feature>
<dbReference type="GO" id="GO:0051301">
    <property type="term" value="P:cell division"/>
    <property type="evidence" value="ECO:0007669"/>
    <property type="project" value="UniProtKB-KW"/>
</dbReference>
<keyword evidence="2" id="KW-0132">Cell division</keyword>
<protein>
    <submittedName>
        <fullName evidence="9">Armadillo-type fold</fullName>
    </submittedName>
</protein>
<keyword evidence="4" id="KW-0226">DNA condensation</keyword>
<keyword evidence="6" id="KW-0131">Cell cycle</keyword>
<reference evidence="9 10" key="1">
    <citation type="journal article" date="2015" name="Sci. Rep.">
        <title>Genome of the facultative scuticociliatosis pathogen Pseudocohnilembus persalinus provides insight into its virulence through horizontal gene transfer.</title>
        <authorList>
            <person name="Xiong J."/>
            <person name="Wang G."/>
            <person name="Cheng J."/>
            <person name="Tian M."/>
            <person name="Pan X."/>
            <person name="Warren A."/>
            <person name="Jiang C."/>
            <person name="Yuan D."/>
            <person name="Miao W."/>
        </authorList>
    </citation>
    <scope>NUCLEOTIDE SEQUENCE [LARGE SCALE GENOMIC DNA]</scope>
    <source>
        <strain evidence="9">36N120E</strain>
    </source>
</reference>
<feature type="compositionally biased region" description="Basic residues" evidence="7">
    <location>
        <begin position="388"/>
        <end position="410"/>
    </location>
</feature>
<dbReference type="InterPro" id="IPR016024">
    <property type="entry name" value="ARM-type_fold"/>
</dbReference>
<dbReference type="GO" id="GO:0000796">
    <property type="term" value="C:condensin complex"/>
    <property type="evidence" value="ECO:0007669"/>
    <property type="project" value="TreeGrafter"/>
</dbReference>
<dbReference type="Proteomes" id="UP000054937">
    <property type="component" value="Unassembled WGS sequence"/>
</dbReference>
<dbReference type="InterPro" id="IPR026971">
    <property type="entry name" value="CND1/NCAPD3"/>
</dbReference>
<dbReference type="AlphaFoldDB" id="A0A0V0QRC0"/>
<dbReference type="PANTHER" id="PTHR14222">
    <property type="entry name" value="CONDENSIN"/>
    <property type="match status" value="1"/>
</dbReference>
<dbReference type="GO" id="GO:0005634">
    <property type="term" value="C:nucleus"/>
    <property type="evidence" value="ECO:0007669"/>
    <property type="project" value="UniProtKB-SubCell"/>
</dbReference>
<dbReference type="InterPro" id="IPR032682">
    <property type="entry name" value="Cnd1_C"/>
</dbReference>
<name>A0A0V0QRC0_PSEPJ</name>
<comment type="subcellular location">
    <subcellularLocation>
        <location evidence="1">Nucleus</location>
    </subcellularLocation>
</comment>
<organism evidence="9 10">
    <name type="scientific">Pseudocohnilembus persalinus</name>
    <name type="common">Ciliate</name>
    <dbReference type="NCBI Taxonomy" id="266149"/>
    <lineage>
        <taxon>Eukaryota</taxon>
        <taxon>Sar</taxon>
        <taxon>Alveolata</taxon>
        <taxon>Ciliophora</taxon>
        <taxon>Intramacronucleata</taxon>
        <taxon>Oligohymenophorea</taxon>
        <taxon>Scuticociliatia</taxon>
        <taxon>Philasterida</taxon>
        <taxon>Pseudocohnilembidae</taxon>
        <taxon>Pseudocohnilembus</taxon>
    </lineage>
</organism>
<evidence type="ECO:0000256" key="3">
    <source>
        <dbReference type="ARBA" id="ARBA00022776"/>
    </source>
</evidence>
<evidence type="ECO:0000259" key="8">
    <source>
        <dbReference type="Pfam" id="PF12717"/>
    </source>
</evidence>
<dbReference type="SUPFAM" id="SSF48371">
    <property type="entry name" value="ARM repeat"/>
    <property type="match status" value="1"/>
</dbReference>